<evidence type="ECO:0000313" key="2">
    <source>
        <dbReference type="EMBL" id="GEV36383.1"/>
    </source>
</evidence>
<feature type="compositionally biased region" description="Basic and acidic residues" evidence="1">
    <location>
        <begin position="309"/>
        <end position="323"/>
    </location>
</feature>
<feature type="region of interest" description="Disordered" evidence="1">
    <location>
        <begin position="90"/>
        <end position="168"/>
    </location>
</feature>
<accession>A0A699GQ98</accession>
<feature type="compositionally biased region" description="Basic and acidic residues" evidence="1">
    <location>
        <begin position="146"/>
        <end position="161"/>
    </location>
</feature>
<sequence length="588" mass="67153">MTSTATQQVALDNALVAPENRVQIGICNMRIDPIKTPKEPTYQFVLDALALTTCYPTFFITADILKIYICISFGSQSRRETHLPISSNLTRRADSSESKYESWGDSDDDDDNDDQQSDDERTKSDDDKSAELNKTNDEEEDNDVNIELKDSEREGKEKNNEEMTDAGCVKVEHENVNQEVAGDQVKDNAQAIVTAAPTTQKTKVPLQSSSISSDYATKFLNFDNIPLGDTKIISMMNVKVQHEDPSIQTLPLLTVPVTEFDQKRNLFKTMTKTKSFKPNSKHKALYHAFMESILEDEDAIDKGVVDKLKKRKPDDDDRDEGHPTRSNQRLKRKKTSKETKPSKKIKSTETFKGTTKFKPKSTSKSAQAEETISDLTQDVLVGPAYNILKGTCRSYVELEYNAEECYKALTDQLDWNNPEGDRYPLDLSKPLPLVQSRNCQIVLVDYFFNNDLAYLQGESTDRTYMTSLTKTKAGKYDLPGMEDMVPNLWSLIKVAYDKHALLVTNVKVNVWYGYGYIEEIEVRRSDQQLYKFMEGEFLRLYLNDIKDMLLLVVQNRLFNLKGEDIVHLVTALRMFTRRIVIQNKLKDL</sequence>
<feature type="compositionally biased region" description="Basic and acidic residues" evidence="1">
    <location>
        <begin position="91"/>
        <end position="102"/>
    </location>
</feature>
<gene>
    <name evidence="2" type="ORF">Tci_108360</name>
</gene>
<comment type="caution">
    <text evidence="2">The sequence shown here is derived from an EMBL/GenBank/DDBJ whole genome shotgun (WGS) entry which is preliminary data.</text>
</comment>
<feature type="region of interest" description="Disordered" evidence="1">
    <location>
        <begin position="309"/>
        <end position="369"/>
    </location>
</feature>
<evidence type="ECO:0000256" key="1">
    <source>
        <dbReference type="SAM" id="MobiDB-lite"/>
    </source>
</evidence>
<dbReference type="AlphaFoldDB" id="A0A699GQ98"/>
<dbReference type="EMBL" id="BKCJ010021430">
    <property type="protein sequence ID" value="GEV36383.1"/>
    <property type="molecule type" value="Genomic_DNA"/>
</dbReference>
<feature type="compositionally biased region" description="Acidic residues" evidence="1">
    <location>
        <begin position="104"/>
        <end position="117"/>
    </location>
</feature>
<proteinExistence type="predicted"/>
<reference evidence="2" key="1">
    <citation type="journal article" date="2019" name="Sci. Rep.">
        <title>Draft genome of Tanacetum cinerariifolium, the natural source of mosquito coil.</title>
        <authorList>
            <person name="Yamashiro T."/>
            <person name="Shiraishi A."/>
            <person name="Satake H."/>
            <person name="Nakayama K."/>
        </authorList>
    </citation>
    <scope>NUCLEOTIDE SEQUENCE</scope>
</reference>
<organism evidence="2">
    <name type="scientific">Tanacetum cinerariifolium</name>
    <name type="common">Dalmatian daisy</name>
    <name type="synonym">Chrysanthemum cinerariifolium</name>
    <dbReference type="NCBI Taxonomy" id="118510"/>
    <lineage>
        <taxon>Eukaryota</taxon>
        <taxon>Viridiplantae</taxon>
        <taxon>Streptophyta</taxon>
        <taxon>Embryophyta</taxon>
        <taxon>Tracheophyta</taxon>
        <taxon>Spermatophyta</taxon>
        <taxon>Magnoliopsida</taxon>
        <taxon>eudicotyledons</taxon>
        <taxon>Gunneridae</taxon>
        <taxon>Pentapetalae</taxon>
        <taxon>asterids</taxon>
        <taxon>campanulids</taxon>
        <taxon>Asterales</taxon>
        <taxon>Asteraceae</taxon>
        <taxon>Asteroideae</taxon>
        <taxon>Anthemideae</taxon>
        <taxon>Anthemidinae</taxon>
        <taxon>Tanacetum</taxon>
    </lineage>
</organism>
<protein>
    <submittedName>
        <fullName evidence="2">Uncharacterized protein</fullName>
    </submittedName>
</protein>
<feature type="compositionally biased region" description="Basic and acidic residues" evidence="1">
    <location>
        <begin position="118"/>
        <end position="136"/>
    </location>
</feature>
<feature type="compositionally biased region" description="Basic and acidic residues" evidence="1">
    <location>
        <begin position="336"/>
        <end position="349"/>
    </location>
</feature>
<name>A0A699GQ98_TANCI</name>